<dbReference type="Gene3D" id="3.30.70.1230">
    <property type="entry name" value="Nucleotide cyclase"/>
    <property type="match status" value="1"/>
</dbReference>
<dbReference type="Pfam" id="PF00486">
    <property type="entry name" value="Trans_reg_C"/>
    <property type="match status" value="1"/>
</dbReference>
<dbReference type="SUPFAM" id="SSF46894">
    <property type="entry name" value="C-terminal effector domain of the bipartite response regulators"/>
    <property type="match status" value="1"/>
</dbReference>
<dbReference type="Proteomes" id="UP001149140">
    <property type="component" value="Unassembled WGS sequence"/>
</dbReference>
<evidence type="ECO:0000259" key="3">
    <source>
        <dbReference type="PROSITE" id="PS51755"/>
    </source>
</evidence>
<evidence type="ECO:0000313" key="5">
    <source>
        <dbReference type="Proteomes" id="UP001149140"/>
    </source>
</evidence>
<dbReference type="RefSeq" id="WP_270041200.1">
    <property type="nucleotide sequence ID" value="NZ_JAPDOD010000015.1"/>
</dbReference>
<name>A0A9X3MSX8_9ACTN</name>
<dbReference type="EMBL" id="JAPDOD010000015">
    <property type="protein sequence ID" value="MDA0161965.1"/>
    <property type="molecule type" value="Genomic_DNA"/>
</dbReference>
<dbReference type="GO" id="GO:0006355">
    <property type="term" value="P:regulation of DNA-templated transcription"/>
    <property type="evidence" value="ECO:0007669"/>
    <property type="project" value="InterPro"/>
</dbReference>
<accession>A0A9X3MSX8</accession>
<dbReference type="AlphaFoldDB" id="A0A9X3MSX8"/>
<feature type="domain" description="OmpR/PhoB-type" evidence="3">
    <location>
        <begin position="1"/>
        <end position="90"/>
    </location>
</feature>
<dbReference type="InterPro" id="IPR001867">
    <property type="entry name" value="OmpR/PhoB-type_DNA-bd"/>
</dbReference>
<reference evidence="4" key="1">
    <citation type="submission" date="2022-10" db="EMBL/GenBank/DDBJ databases">
        <title>The WGS of Solirubrobacter ginsenosidimutans DSM 21036.</title>
        <authorList>
            <person name="Jiang Z."/>
        </authorList>
    </citation>
    <scope>NUCLEOTIDE SEQUENCE</scope>
    <source>
        <strain evidence="4">DSM 21036</strain>
    </source>
</reference>
<dbReference type="GO" id="GO:0003677">
    <property type="term" value="F:DNA binding"/>
    <property type="evidence" value="ECO:0007669"/>
    <property type="project" value="UniProtKB-UniRule"/>
</dbReference>
<dbReference type="SUPFAM" id="SSF55073">
    <property type="entry name" value="Nucleotide cyclase"/>
    <property type="match status" value="1"/>
</dbReference>
<evidence type="ECO:0000256" key="1">
    <source>
        <dbReference type="ARBA" id="ARBA00023125"/>
    </source>
</evidence>
<feature type="DNA-binding region" description="OmpR/PhoB-type" evidence="2">
    <location>
        <begin position="1"/>
        <end position="90"/>
    </location>
</feature>
<organism evidence="4 5">
    <name type="scientific">Solirubrobacter ginsenosidimutans</name>
    <dbReference type="NCBI Taxonomy" id="490573"/>
    <lineage>
        <taxon>Bacteria</taxon>
        <taxon>Bacillati</taxon>
        <taxon>Actinomycetota</taxon>
        <taxon>Thermoleophilia</taxon>
        <taxon>Solirubrobacterales</taxon>
        <taxon>Solirubrobacteraceae</taxon>
        <taxon>Solirubrobacter</taxon>
    </lineage>
</organism>
<dbReference type="SMART" id="SM00862">
    <property type="entry name" value="Trans_reg_C"/>
    <property type="match status" value="1"/>
</dbReference>
<dbReference type="PROSITE" id="PS51755">
    <property type="entry name" value="OMPR_PHOB"/>
    <property type="match status" value="1"/>
</dbReference>
<dbReference type="InterPro" id="IPR051677">
    <property type="entry name" value="AfsR-DnrI-RedD_regulator"/>
</dbReference>
<gene>
    <name evidence="4" type="ORF">OM076_16950</name>
</gene>
<protein>
    <submittedName>
        <fullName evidence="4">Winged helix-turn-helix domain-containing protein</fullName>
    </submittedName>
</protein>
<sequence length="231" mass="24452">MDYRVLGPLEVLDGGGKPLMLGGRKPRALLARLLLDANRTVSVERLVDDLWGEDVPDSAVKMVHIHVSALRKALPAGTLQTRQPGYALEVDPELINVVRFERLQAEGRAALDRGFTRAVVARFRGDTLPAPEGRVRASFDGPARAVRCAAALAEVQPELRAGVHTGECERHNGTLTGPALDIAVRVAEAARPGEILATSTVHDLVALSGVAFEERGAVALPGPRGSGGCSP</sequence>
<dbReference type="InterPro" id="IPR016032">
    <property type="entry name" value="Sig_transdc_resp-reg_C-effctor"/>
</dbReference>
<proteinExistence type="predicted"/>
<dbReference type="InterPro" id="IPR029787">
    <property type="entry name" value="Nucleotide_cyclase"/>
</dbReference>
<keyword evidence="5" id="KW-1185">Reference proteome</keyword>
<keyword evidence="1 2" id="KW-0238">DNA-binding</keyword>
<dbReference type="Gene3D" id="1.10.10.10">
    <property type="entry name" value="Winged helix-like DNA-binding domain superfamily/Winged helix DNA-binding domain"/>
    <property type="match status" value="1"/>
</dbReference>
<dbReference type="InterPro" id="IPR036388">
    <property type="entry name" value="WH-like_DNA-bd_sf"/>
</dbReference>
<evidence type="ECO:0000256" key="2">
    <source>
        <dbReference type="PROSITE-ProRule" id="PRU01091"/>
    </source>
</evidence>
<dbReference type="PANTHER" id="PTHR35807">
    <property type="entry name" value="TRANSCRIPTIONAL REGULATOR REDD-RELATED"/>
    <property type="match status" value="1"/>
</dbReference>
<dbReference type="GO" id="GO:0000160">
    <property type="term" value="P:phosphorelay signal transduction system"/>
    <property type="evidence" value="ECO:0007669"/>
    <property type="project" value="InterPro"/>
</dbReference>
<comment type="caution">
    <text evidence="4">The sequence shown here is derived from an EMBL/GenBank/DDBJ whole genome shotgun (WGS) entry which is preliminary data.</text>
</comment>
<evidence type="ECO:0000313" key="4">
    <source>
        <dbReference type="EMBL" id="MDA0161965.1"/>
    </source>
</evidence>
<dbReference type="PANTHER" id="PTHR35807:SF1">
    <property type="entry name" value="TRANSCRIPTIONAL REGULATOR REDD"/>
    <property type="match status" value="1"/>
</dbReference>